<dbReference type="Proteomes" id="UP000700248">
    <property type="component" value="Unassembled WGS sequence"/>
</dbReference>
<dbReference type="EC" id="3.1.1.32" evidence="17"/>
<dbReference type="Gene3D" id="2.40.230.10">
    <property type="entry name" value="Phospholipase A1"/>
    <property type="match status" value="1"/>
</dbReference>
<comment type="caution">
    <text evidence="18">The sequence shown here is derived from an EMBL/GenBank/DDBJ whole genome shotgun (WGS) entry which is preliminary data.</text>
</comment>
<accession>A0A9D3ABK5</accession>
<keyword evidence="8 17" id="KW-0732">Signal</keyword>
<evidence type="ECO:0000256" key="8">
    <source>
        <dbReference type="ARBA" id="ARBA00022729"/>
    </source>
</evidence>
<feature type="active site" description="Proton acceptor" evidence="15">
    <location>
        <position position="268"/>
    </location>
</feature>
<dbReference type="Pfam" id="PF02253">
    <property type="entry name" value="PLA1"/>
    <property type="match status" value="1"/>
</dbReference>
<evidence type="ECO:0000256" key="12">
    <source>
        <dbReference type="ARBA" id="ARBA00023098"/>
    </source>
</evidence>
<dbReference type="AlphaFoldDB" id="A0A9D3ABK5"/>
<organism evidence="18 19">
    <name type="scientific">Paenalcaligenes hominis</name>
    <dbReference type="NCBI Taxonomy" id="643674"/>
    <lineage>
        <taxon>Bacteria</taxon>
        <taxon>Pseudomonadati</taxon>
        <taxon>Pseudomonadota</taxon>
        <taxon>Betaproteobacteria</taxon>
        <taxon>Burkholderiales</taxon>
        <taxon>Alcaligenaceae</taxon>
        <taxon>Paenalcaligenes</taxon>
    </lineage>
</organism>
<keyword evidence="7 16" id="KW-0479">Metal-binding</keyword>
<keyword evidence="12 17" id="KW-0443">Lipid metabolism</keyword>
<comment type="subunit">
    <text evidence="4 17">Homodimer; dimerization is reversible, and the dimeric form is the active one.</text>
</comment>
<evidence type="ECO:0000256" key="13">
    <source>
        <dbReference type="ARBA" id="ARBA00023136"/>
    </source>
</evidence>
<dbReference type="GO" id="GO:0016042">
    <property type="term" value="P:lipid catabolic process"/>
    <property type="evidence" value="ECO:0007669"/>
    <property type="project" value="UniProtKB-KW"/>
</dbReference>
<name>A0A9D3ABK5_9BURK</name>
<keyword evidence="6" id="KW-0812">Transmembrane</keyword>
<dbReference type="SUPFAM" id="SSF56931">
    <property type="entry name" value="Outer membrane phospholipase A (OMPLA)"/>
    <property type="match status" value="1"/>
</dbReference>
<evidence type="ECO:0000256" key="7">
    <source>
        <dbReference type="ARBA" id="ARBA00022723"/>
    </source>
</evidence>
<evidence type="ECO:0000256" key="6">
    <source>
        <dbReference type="ARBA" id="ARBA00022692"/>
    </source>
</evidence>
<feature type="binding site" description="in dimeric form" evidence="16">
    <location>
        <position position="231"/>
    </location>
    <ligand>
        <name>Ca(2+)</name>
        <dbReference type="ChEBI" id="CHEBI:29108"/>
        <label>1</label>
    </ligand>
</feature>
<feature type="chain" id="PRO_5039752811" description="Phospholipase A1" evidence="17">
    <location>
        <begin position="26"/>
        <end position="404"/>
    </location>
</feature>
<keyword evidence="9 17" id="KW-0378">Hydrolase</keyword>
<evidence type="ECO:0000256" key="10">
    <source>
        <dbReference type="ARBA" id="ARBA00022837"/>
    </source>
</evidence>
<reference evidence="18" key="2">
    <citation type="submission" date="2021-09" db="EMBL/GenBank/DDBJ databases">
        <authorList>
            <person name="Gilroy R."/>
        </authorList>
    </citation>
    <scope>NUCLEOTIDE SEQUENCE</scope>
    <source>
        <strain evidence="18">CHK175-13533</strain>
    </source>
</reference>
<keyword evidence="13" id="KW-0472">Membrane</keyword>
<dbReference type="PANTHER" id="PTHR40457:SF1">
    <property type="entry name" value="PHOSPHOLIPASE A1"/>
    <property type="match status" value="1"/>
</dbReference>
<evidence type="ECO:0000256" key="5">
    <source>
        <dbReference type="ARBA" id="ARBA00022452"/>
    </source>
</evidence>
<dbReference type="PANTHER" id="PTHR40457">
    <property type="entry name" value="PHOSPHOLIPASE A1"/>
    <property type="match status" value="1"/>
</dbReference>
<evidence type="ECO:0000256" key="4">
    <source>
        <dbReference type="ARBA" id="ARBA00011702"/>
    </source>
</evidence>
<evidence type="ECO:0000256" key="17">
    <source>
        <dbReference type="RuleBase" id="RU366027"/>
    </source>
</evidence>
<reference evidence="18" key="1">
    <citation type="journal article" date="2021" name="PeerJ">
        <title>Extensive microbial diversity within the chicken gut microbiome revealed by metagenomics and culture.</title>
        <authorList>
            <person name="Gilroy R."/>
            <person name="Ravi A."/>
            <person name="Getino M."/>
            <person name="Pursley I."/>
            <person name="Horton D.L."/>
            <person name="Alikhan N.F."/>
            <person name="Baker D."/>
            <person name="Gharbi K."/>
            <person name="Hall N."/>
            <person name="Watson M."/>
            <person name="Adriaenssens E.M."/>
            <person name="Foster-Nyarko E."/>
            <person name="Jarju S."/>
            <person name="Secka A."/>
            <person name="Antonio M."/>
            <person name="Oren A."/>
            <person name="Chaudhuri R.R."/>
            <person name="La Ragione R."/>
            <person name="Hildebrand F."/>
            <person name="Pallen M.J."/>
        </authorList>
    </citation>
    <scope>NUCLEOTIDE SEQUENCE</scope>
    <source>
        <strain evidence="18">CHK175-13533</strain>
    </source>
</reference>
<evidence type="ECO:0000313" key="18">
    <source>
        <dbReference type="EMBL" id="HJH24590.1"/>
    </source>
</evidence>
<comment type="similarity">
    <text evidence="3 17">Belongs to the phospholipase A1 family.</text>
</comment>
<feature type="binding site" description="in dimeric form" evidence="16">
    <location>
        <position position="278"/>
    </location>
    <ligand>
        <name>Ca(2+)</name>
        <dbReference type="ChEBI" id="CHEBI:29108"/>
        <label>1</label>
    </ligand>
</feature>
<dbReference type="EMBL" id="DYTQ01000097">
    <property type="protein sequence ID" value="HJH24590.1"/>
    <property type="molecule type" value="Genomic_DNA"/>
</dbReference>
<evidence type="ECO:0000256" key="11">
    <source>
        <dbReference type="ARBA" id="ARBA00022963"/>
    </source>
</evidence>
<evidence type="ECO:0000256" key="15">
    <source>
        <dbReference type="PIRSR" id="PIRSR603187-1"/>
    </source>
</evidence>
<comment type="cofactor">
    <cofactor evidence="17">
        <name>Ca(2+)</name>
        <dbReference type="ChEBI" id="CHEBI:29108"/>
    </cofactor>
    <text evidence="17">Binds 1 Ca(2+) ion per monomer. In the dimeric form the Ca(2+) is bound by different amino acids with binding of each Ca(2+) shared with ligands coming from each monomer. The Ca(2+) ion may have a role in catalysis.</text>
</comment>
<evidence type="ECO:0000256" key="3">
    <source>
        <dbReference type="ARBA" id="ARBA00010525"/>
    </source>
</evidence>
<evidence type="ECO:0000256" key="1">
    <source>
        <dbReference type="ARBA" id="ARBA00000111"/>
    </source>
</evidence>
<keyword evidence="11 17" id="KW-0442">Lipid degradation</keyword>
<dbReference type="PRINTS" id="PR01486">
    <property type="entry name" value="PHPHLIPASEA1"/>
</dbReference>
<evidence type="ECO:0000256" key="9">
    <source>
        <dbReference type="ARBA" id="ARBA00022801"/>
    </source>
</evidence>
<feature type="signal peptide" evidence="17">
    <location>
        <begin position="1"/>
        <end position="25"/>
    </location>
</feature>
<comment type="function">
    <text evidence="17">Hydrolysis of phosphatidylcholine with phospholipase A2 (EC 3.1.1.4) and phospholipase A1 (EC 3.1.1.32) activities.</text>
</comment>
<dbReference type="EC" id="3.1.1.4" evidence="17"/>
<keyword evidence="14 17" id="KW-0998">Cell outer membrane</keyword>
<dbReference type="GO" id="GO:0008970">
    <property type="term" value="F:phospholipase A1 activity"/>
    <property type="evidence" value="ECO:0007669"/>
    <property type="project" value="UniProtKB-EC"/>
</dbReference>
<evidence type="ECO:0000256" key="2">
    <source>
        <dbReference type="ARBA" id="ARBA00001604"/>
    </source>
</evidence>
<sequence>MDGMYRFSSLISLLWLILYQSLANAATSFSVDPPTAQANQPITVRAIYINDTTEATEWTPPQQLILRWHTEHGASVQALATPTETYPTRHVPVNGFAQAEWQTQVPAFATGIHTLAIDGSPQLLALEIKAPTFAKTAAPTTPTTIEPAIHAIATGKNAEPSLTAFEQVRNALSVYEPMYFIFGTRPDSHARFQISFKYRLLNPKSVQTSRFYHHFYLGYTQRSLWDLGSDSLPFVDSSYNPSLFWYQEKMWQTAASPFYLGLNAGVEHESNGKSGASSRSLNDFYLQPELNYTFANGSQLRFMPRFKHYVGVSAENADYKDYMGSVNWRLRWQQANGLSLMGSYHQGKQGRRTKQLDVAWPLKRTPLNLNGYLYAQYLNGYGETLLHYNKTNQSQVRIGIALTP</sequence>
<dbReference type="GO" id="GO:0004623">
    <property type="term" value="F:phospholipase A2 activity"/>
    <property type="evidence" value="ECO:0007669"/>
    <property type="project" value="UniProtKB-EC"/>
</dbReference>
<feature type="active site" description="Nucleophile" evidence="15">
    <location>
        <position position="270"/>
    </location>
</feature>
<proteinExistence type="inferred from homology"/>
<evidence type="ECO:0000256" key="16">
    <source>
        <dbReference type="PIRSR" id="PIRSR603187-2"/>
    </source>
</evidence>
<keyword evidence="5" id="KW-1134">Transmembrane beta strand</keyword>
<dbReference type="GO" id="GO:0009279">
    <property type="term" value="C:cell outer membrane"/>
    <property type="evidence" value="ECO:0007669"/>
    <property type="project" value="UniProtKB-SubCell"/>
</dbReference>
<protein>
    <recommendedName>
        <fullName evidence="17">Phospholipase A1</fullName>
        <ecNumber evidence="17">3.1.1.32</ecNumber>
        <ecNumber evidence="17">3.1.1.4</ecNumber>
    </recommendedName>
    <alternativeName>
        <fullName evidence="17">Phosphatidylcholine 1-acylhydrolase</fullName>
    </alternativeName>
</protein>
<dbReference type="RefSeq" id="WP_276831318.1">
    <property type="nucleotide sequence ID" value="NZ_DYTQ01000097.1"/>
</dbReference>
<dbReference type="GO" id="GO:0046872">
    <property type="term" value="F:metal ion binding"/>
    <property type="evidence" value="ECO:0007669"/>
    <property type="project" value="UniProtKB-KW"/>
</dbReference>
<gene>
    <name evidence="18" type="ORF">K8U84_08565</name>
</gene>
<evidence type="ECO:0000313" key="19">
    <source>
        <dbReference type="Proteomes" id="UP000700248"/>
    </source>
</evidence>
<evidence type="ECO:0000256" key="14">
    <source>
        <dbReference type="ARBA" id="ARBA00023237"/>
    </source>
</evidence>
<comment type="catalytic activity">
    <reaction evidence="2 17">
        <text>a 1,2-diacyl-sn-glycero-3-phosphocholine + H2O = a 1-acyl-sn-glycero-3-phosphocholine + a fatty acid + H(+)</text>
        <dbReference type="Rhea" id="RHEA:15801"/>
        <dbReference type="ChEBI" id="CHEBI:15377"/>
        <dbReference type="ChEBI" id="CHEBI:15378"/>
        <dbReference type="ChEBI" id="CHEBI:28868"/>
        <dbReference type="ChEBI" id="CHEBI:57643"/>
        <dbReference type="ChEBI" id="CHEBI:58168"/>
        <dbReference type="EC" id="3.1.1.4"/>
    </reaction>
</comment>
<keyword evidence="10 16" id="KW-0106">Calcium</keyword>
<comment type="catalytic activity">
    <reaction evidence="1 17">
        <text>a 1,2-diacyl-sn-glycero-3-phosphocholine + H2O = a 2-acyl-sn-glycero-3-phosphocholine + a fatty acid + H(+)</text>
        <dbReference type="Rhea" id="RHEA:18689"/>
        <dbReference type="ChEBI" id="CHEBI:15377"/>
        <dbReference type="ChEBI" id="CHEBI:15378"/>
        <dbReference type="ChEBI" id="CHEBI:28868"/>
        <dbReference type="ChEBI" id="CHEBI:57643"/>
        <dbReference type="ChEBI" id="CHEBI:57875"/>
        <dbReference type="EC" id="3.1.1.32"/>
    </reaction>
</comment>
<dbReference type="InterPro" id="IPR003187">
    <property type="entry name" value="PLipase_A1"/>
</dbReference>
<comment type="subcellular location">
    <subcellularLocation>
        <location evidence="17">Cell outer membrane</location>
        <topology evidence="17">Multi-pass membrane protein</topology>
    </subcellularLocation>
    <text evidence="17">One of the very few enzymes located there.</text>
</comment>
<dbReference type="InterPro" id="IPR036541">
    <property type="entry name" value="PLipase_A1_sf"/>
</dbReference>